<evidence type="ECO:0000313" key="1">
    <source>
        <dbReference type="EMBL" id="GGG59618.1"/>
    </source>
</evidence>
<proteinExistence type="predicted"/>
<sequence>MPEGFTCFYDGGTMIAVTRETRGVNDTMVFVWGKDGTGAAKRALDPWLAHNR</sequence>
<protein>
    <submittedName>
        <fullName evidence="1">Uncharacterized protein</fullName>
    </submittedName>
</protein>
<reference evidence="1" key="1">
    <citation type="journal article" date="2014" name="Int. J. Syst. Evol. Microbiol.">
        <title>Complete genome sequence of Corynebacterium casei LMG S-19264T (=DSM 44701T), isolated from a smear-ripened cheese.</title>
        <authorList>
            <consortium name="US DOE Joint Genome Institute (JGI-PGF)"/>
            <person name="Walter F."/>
            <person name="Albersmeier A."/>
            <person name="Kalinowski J."/>
            <person name="Ruckert C."/>
        </authorList>
    </citation>
    <scope>NUCLEOTIDE SEQUENCE</scope>
    <source>
        <strain evidence="1">CGMCC 1.15762</strain>
    </source>
</reference>
<dbReference type="RefSeq" id="WP_188787938.1">
    <property type="nucleotide sequence ID" value="NZ_BMJV01000001.1"/>
</dbReference>
<dbReference type="EMBL" id="BMJV01000001">
    <property type="protein sequence ID" value="GGG59618.1"/>
    <property type="molecule type" value="Genomic_DNA"/>
</dbReference>
<comment type="caution">
    <text evidence="1">The sequence shown here is derived from an EMBL/GenBank/DDBJ whole genome shotgun (WGS) entry which is preliminary data.</text>
</comment>
<dbReference type="Proteomes" id="UP000617145">
    <property type="component" value="Unassembled WGS sequence"/>
</dbReference>
<gene>
    <name evidence="1" type="ORF">GCM10011415_01890</name>
</gene>
<keyword evidence="2" id="KW-1185">Reference proteome</keyword>
<name>A0A8J2ZGE9_9RHOB</name>
<organism evidence="1 2">
    <name type="scientific">Salipiger pallidus</name>
    <dbReference type="NCBI Taxonomy" id="1775170"/>
    <lineage>
        <taxon>Bacteria</taxon>
        <taxon>Pseudomonadati</taxon>
        <taxon>Pseudomonadota</taxon>
        <taxon>Alphaproteobacteria</taxon>
        <taxon>Rhodobacterales</taxon>
        <taxon>Roseobacteraceae</taxon>
        <taxon>Salipiger</taxon>
    </lineage>
</organism>
<dbReference type="AlphaFoldDB" id="A0A8J2ZGE9"/>
<evidence type="ECO:0000313" key="2">
    <source>
        <dbReference type="Proteomes" id="UP000617145"/>
    </source>
</evidence>
<reference evidence="1" key="2">
    <citation type="submission" date="2020-09" db="EMBL/GenBank/DDBJ databases">
        <authorList>
            <person name="Sun Q."/>
            <person name="Zhou Y."/>
        </authorList>
    </citation>
    <scope>NUCLEOTIDE SEQUENCE</scope>
    <source>
        <strain evidence="1">CGMCC 1.15762</strain>
    </source>
</reference>
<accession>A0A8J2ZGE9</accession>